<accession>A0A4R3ML32</accession>
<comment type="caution">
    <text evidence="1">The sequence shown here is derived from an EMBL/GenBank/DDBJ whole genome shotgun (WGS) entry which is preliminary data.</text>
</comment>
<dbReference type="EMBL" id="SMAL01000005">
    <property type="protein sequence ID" value="TCT14676.1"/>
    <property type="molecule type" value="Genomic_DNA"/>
</dbReference>
<protein>
    <submittedName>
        <fullName evidence="1">Uncharacterized protein</fullName>
    </submittedName>
</protein>
<dbReference type="AlphaFoldDB" id="A0A4R3ML32"/>
<keyword evidence="2" id="KW-1185">Reference proteome</keyword>
<gene>
    <name evidence="1" type="ORF">EDC18_105158</name>
</gene>
<evidence type="ECO:0000313" key="2">
    <source>
        <dbReference type="Proteomes" id="UP000294902"/>
    </source>
</evidence>
<dbReference type="Pfam" id="PF19642">
    <property type="entry name" value="DUF6145"/>
    <property type="match status" value="1"/>
</dbReference>
<sequence>MYEEDRVILCVSNSYEKRYFLNEDFESLPELVKAELKAFSVLFTEDVGGIFVIGFNEDGELFFEVQADEGDILYDEIGSHLKIKQIQKEKQELLEALESYFRTFFM</sequence>
<dbReference type="Proteomes" id="UP000294902">
    <property type="component" value="Unassembled WGS sequence"/>
</dbReference>
<name>A0A4R3ML32_9FIRM</name>
<evidence type="ECO:0000313" key="1">
    <source>
        <dbReference type="EMBL" id="TCT14676.1"/>
    </source>
</evidence>
<dbReference type="OrthoDB" id="9794005at2"/>
<dbReference type="InterPro" id="IPR046143">
    <property type="entry name" value="DUF6145"/>
</dbReference>
<dbReference type="RefSeq" id="WP_132252336.1">
    <property type="nucleotide sequence ID" value="NZ_SMAL01000005.1"/>
</dbReference>
<proteinExistence type="predicted"/>
<reference evidence="1 2" key="1">
    <citation type="submission" date="2019-03" db="EMBL/GenBank/DDBJ databases">
        <title>Genomic Encyclopedia of Type Strains, Phase IV (KMG-IV): sequencing the most valuable type-strain genomes for metagenomic binning, comparative biology and taxonomic classification.</title>
        <authorList>
            <person name="Goeker M."/>
        </authorList>
    </citation>
    <scope>NUCLEOTIDE SEQUENCE [LARGE SCALE GENOMIC DNA]</scope>
    <source>
        <strain evidence="1 2">DSM 24629</strain>
    </source>
</reference>
<organism evidence="1 2">
    <name type="scientific">Natranaerovirga pectinivora</name>
    <dbReference type="NCBI Taxonomy" id="682400"/>
    <lineage>
        <taxon>Bacteria</taxon>
        <taxon>Bacillati</taxon>
        <taxon>Bacillota</taxon>
        <taxon>Clostridia</taxon>
        <taxon>Lachnospirales</taxon>
        <taxon>Natranaerovirgaceae</taxon>
        <taxon>Natranaerovirga</taxon>
    </lineage>
</organism>